<feature type="region of interest" description="Disordered" evidence="2">
    <location>
        <begin position="48"/>
        <end position="99"/>
    </location>
</feature>
<dbReference type="GeneTree" id="ENSGT00940000158137"/>
<dbReference type="InterPro" id="IPR032675">
    <property type="entry name" value="LRR_dom_sf"/>
</dbReference>
<accession>A0A668AIJ4</accession>
<protein>
    <submittedName>
        <fullName evidence="4">PH domain and leucine rich repeat protein phosphatase 1</fullName>
    </submittedName>
</protein>
<gene>
    <name evidence="4" type="primary">PHLPP1</name>
    <name evidence="4" type="synonym">phlpp1</name>
</gene>
<feature type="compositionally biased region" description="Low complexity" evidence="2">
    <location>
        <begin position="54"/>
        <end position="65"/>
    </location>
</feature>
<reference evidence="4" key="3">
    <citation type="submission" date="2025-09" db="UniProtKB">
        <authorList>
            <consortium name="Ensembl"/>
        </authorList>
    </citation>
    <scope>IDENTIFICATION</scope>
</reference>
<keyword evidence="1" id="KW-0479">Metal-binding</keyword>
<feature type="domain" description="PHLPP-like RA" evidence="3">
    <location>
        <begin position="99"/>
        <end position="158"/>
    </location>
</feature>
<feature type="compositionally biased region" description="Polar residues" evidence="2">
    <location>
        <begin position="66"/>
        <end position="76"/>
    </location>
</feature>
<organism evidence="4 5">
    <name type="scientific">Myripristis murdjan</name>
    <name type="common">pinecone soldierfish</name>
    <dbReference type="NCBI Taxonomy" id="586833"/>
    <lineage>
        <taxon>Eukaryota</taxon>
        <taxon>Metazoa</taxon>
        <taxon>Chordata</taxon>
        <taxon>Craniata</taxon>
        <taxon>Vertebrata</taxon>
        <taxon>Euteleostomi</taxon>
        <taxon>Actinopterygii</taxon>
        <taxon>Neopterygii</taxon>
        <taxon>Teleostei</taxon>
        <taxon>Neoteleostei</taxon>
        <taxon>Acanthomorphata</taxon>
        <taxon>Holocentriformes</taxon>
        <taxon>Holocentridae</taxon>
        <taxon>Myripristis</taxon>
    </lineage>
</organism>
<proteinExistence type="predicted"/>
<dbReference type="SUPFAM" id="SSF50729">
    <property type="entry name" value="PH domain-like"/>
    <property type="match status" value="1"/>
</dbReference>
<dbReference type="Gene3D" id="3.80.10.10">
    <property type="entry name" value="Ribonuclease Inhibitor"/>
    <property type="match status" value="1"/>
</dbReference>
<evidence type="ECO:0000256" key="2">
    <source>
        <dbReference type="SAM" id="MobiDB-lite"/>
    </source>
</evidence>
<sequence>MNSALSSASLHTRSLDRKTLLKHRQNMQLQPSDREWVRADLHRGSIHVHDRLTSLPPSSSAGSLSKTCCTGNTSDIQDPKRCQGATQSGSTVDQNGDAHNSSPTLYVQLHGEAVRRLGPDERPLQIQSDFLFKLGFKDPWRVQEEGMNTEIGSLLRFYAGKPHSIESSERVQLSGTYNVRKGKLQLPVNRWTRRQVILCGTCLIVSSVKESQTGKMHILPLIGGKVEEVKKHNHCLAFSSAGPQSQTYYVSFDSFTEHLRWHRHAAKMVSQRINSVDLSCCSLEQLPPNLFYSHDLTHLNLKHNFLFLPEDNSPFNSVCENIA</sequence>
<reference evidence="4" key="1">
    <citation type="submission" date="2019-06" db="EMBL/GenBank/DDBJ databases">
        <authorList>
            <consortium name="Wellcome Sanger Institute Data Sharing"/>
        </authorList>
    </citation>
    <scope>NUCLEOTIDE SEQUENCE [LARGE SCALE GENOMIC DNA]</scope>
</reference>
<dbReference type="AlphaFoldDB" id="A0A668AIJ4"/>
<evidence type="ECO:0000256" key="1">
    <source>
        <dbReference type="ARBA" id="ARBA00022723"/>
    </source>
</evidence>
<keyword evidence="5" id="KW-1185">Reference proteome</keyword>
<evidence type="ECO:0000259" key="3">
    <source>
        <dbReference type="Pfam" id="PF23010"/>
    </source>
</evidence>
<feature type="compositionally biased region" description="Polar residues" evidence="2">
    <location>
        <begin position="84"/>
        <end position="99"/>
    </location>
</feature>
<dbReference type="Ensembl" id="ENSMMDT00005048742.1">
    <property type="protein sequence ID" value="ENSMMDP00005047794.1"/>
    <property type="gene ID" value="ENSMMDG00005021758.1"/>
</dbReference>
<name>A0A668AIJ4_9TELE</name>
<reference evidence="4" key="2">
    <citation type="submission" date="2025-08" db="UniProtKB">
        <authorList>
            <consortium name="Ensembl"/>
        </authorList>
    </citation>
    <scope>IDENTIFICATION</scope>
</reference>
<dbReference type="InterPro" id="IPR055071">
    <property type="entry name" value="RA_PHLPP-like"/>
</dbReference>
<evidence type="ECO:0000313" key="5">
    <source>
        <dbReference type="Proteomes" id="UP000472263"/>
    </source>
</evidence>
<dbReference type="Pfam" id="PF23010">
    <property type="entry name" value="RA_3"/>
    <property type="match status" value="1"/>
</dbReference>
<evidence type="ECO:0000313" key="4">
    <source>
        <dbReference type="Ensembl" id="ENSMMDP00005047794.1"/>
    </source>
</evidence>
<dbReference type="GO" id="GO:0046872">
    <property type="term" value="F:metal ion binding"/>
    <property type="evidence" value="ECO:0007669"/>
    <property type="project" value="UniProtKB-KW"/>
</dbReference>
<dbReference type="Proteomes" id="UP000472263">
    <property type="component" value="Chromosome 17"/>
</dbReference>